<keyword evidence="2" id="KW-0238">DNA-binding</keyword>
<dbReference type="GO" id="GO:0003677">
    <property type="term" value="F:DNA binding"/>
    <property type="evidence" value="ECO:0007669"/>
    <property type="project" value="UniProtKB-KW"/>
</dbReference>
<accession>A0A9D8KJN2</accession>
<evidence type="ECO:0000256" key="3">
    <source>
        <dbReference type="ARBA" id="ARBA00023163"/>
    </source>
</evidence>
<dbReference type="Pfam" id="PF07729">
    <property type="entry name" value="FCD"/>
    <property type="match status" value="1"/>
</dbReference>
<dbReference type="PRINTS" id="PR00035">
    <property type="entry name" value="HTHGNTR"/>
</dbReference>
<keyword evidence="3" id="KW-0804">Transcription</keyword>
<evidence type="ECO:0000313" key="5">
    <source>
        <dbReference type="EMBL" id="MBN1574785.1"/>
    </source>
</evidence>
<dbReference type="AlphaFoldDB" id="A0A9D8KJN2"/>
<dbReference type="InterPro" id="IPR011711">
    <property type="entry name" value="GntR_C"/>
</dbReference>
<dbReference type="Gene3D" id="1.20.120.530">
    <property type="entry name" value="GntR ligand-binding domain-like"/>
    <property type="match status" value="1"/>
</dbReference>
<evidence type="ECO:0000256" key="2">
    <source>
        <dbReference type="ARBA" id="ARBA00023125"/>
    </source>
</evidence>
<dbReference type="InterPro" id="IPR000524">
    <property type="entry name" value="Tscrpt_reg_HTH_GntR"/>
</dbReference>
<dbReference type="SMART" id="SM00895">
    <property type="entry name" value="FCD"/>
    <property type="match status" value="1"/>
</dbReference>
<dbReference type="SUPFAM" id="SSF46785">
    <property type="entry name" value="Winged helix' DNA-binding domain"/>
    <property type="match status" value="1"/>
</dbReference>
<protein>
    <submittedName>
        <fullName evidence="5">FadR family transcriptional regulator</fullName>
    </submittedName>
</protein>
<dbReference type="PANTHER" id="PTHR43537:SF5">
    <property type="entry name" value="UXU OPERON TRANSCRIPTIONAL REGULATOR"/>
    <property type="match status" value="1"/>
</dbReference>
<dbReference type="PANTHER" id="PTHR43537">
    <property type="entry name" value="TRANSCRIPTIONAL REGULATOR, GNTR FAMILY"/>
    <property type="match status" value="1"/>
</dbReference>
<dbReference type="CDD" id="cd07377">
    <property type="entry name" value="WHTH_GntR"/>
    <property type="match status" value="1"/>
</dbReference>
<gene>
    <name evidence="5" type="ORF">JW984_16435</name>
</gene>
<dbReference type="Gene3D" id="1.10.10.10">
    <property type="entry name" value="Winged helix-like DNA-binding domain superfamily/Winged helix DNA-binding domain"/>
    <property type="match status" value="1"/>
</dbReference>
<name>A0A9D8KJN2_9DELT</name>
<dbReference type="GO" id="GO:0003700">
    <property type="term" value="F:DNA-binding transcription factor activity"/>
    <property type="evidence" value="ECO:0007669"/>
    <property type="project" value="InterPro"/>
</dbReference>
<evidence type="ECO:0000256" key="1">
    <source>
        <dbReference type="ARBA" id="ARBA00023015"/>
    </source>
</evidence>
<dbReference type="PROSITE" id="PS50949">
    <property type="entry name" value="HTH_GNTR"/>
    <property type="match status" value="1"/>
</dbReference>
<dbReference type="SMART" id="SM00345">
    <property type="entry name" value="HTH_GNTR"/>
    <property type="match status" value="1"/>
</dbReference>
<dbReference type="InterPro" id="IPR008920">
    <property type="entry name" value="TF_FadR/GntR_C"/>
</dbReference>
<dbReference type="Proteomes" id="UP000809273">
    <property type="component" value="Unassembled WGS sequence"/>
</dbReference>
<reference evidence="5" key="1">
    <citation type="journal article" date="2021" name="Environ. Microbiol.">
        <title>Genomic characterization of three novel Desulfobacterota classes expand the metabolic and phylogenetic diversity of the phylum.</title>
        <authorList>
            <person name="Murphy C.L."/>
            <person name="Biggerstaff J."/>
            <person name="Eichhorn A."/>
            <person name="Ewing E."/>
            <person name="Shahan R."/>
            <person name="Soriano D."/>
            <person name="Stewart S."/>
            <person name="VanMol K."/>
            <person name="Walker R."/>
            <person name="Walters P."/>
            <person name="Elshahed M.S."/>
            <person name="Youssef N.H."/>
        </authorList>
    </citation>
    <scope>NUCLEOTIDE SEQUENCE</scope>
    <source>
        <strain evidence="5">Zod_Metabat.24</strain>
    </source>
</reference>
<reference evidence="5" key="2">
    <citation type="submission" date="2021-01" db="EMBL/GenBank/DDBJ databases">
        <authorList>
            <person name="Hahn C.R."/>
            <person name="Youssef N.H."/>
            <person name="Elshahed M."/>
        </authorList>
    </citation>
    <scope>NUCLEOTIDE SEQUENCE</scope>
    <source>
        <strain evidence="5">Zod_Metabat.24</strain>
    </source>
</reference>
<dbReference type="SUPFAM" id="SSF48008">
    <property type="entry name" value="GntR ligand-binding domain-like"/>
    <property type="match status" value="1"/>
</dbReference>
<keyword evidence="1" id="KW-0805">Transcription regulation</keyword>
<evidence type="ECO:0000313" key="6">
    <source>
        <dbReference type="Proteomes" id="UP000809273"/>
    </source>
</evidence>
<dbReference type="Pfam" id="PF00392">
    <property type="entry name" value="GntR"/>
    <property type="match status" value="1"/>
</dbReference>
<dbReference type="InterPro" id="IPR036390">
    <property type="entry name" value="WH_DNA-bd_sf"/>
</dbReference>
<dbReference type="InterPro" id="IPR036388">
    <property type="entry name" value="WH-like_DNA-bd_sf"/>
</dbReference>
<feature type="domain" description="HTH gntR-type" evidence="4">
    <location>
        <begin position="7"/>
        <end position="75"/>
    </location>
</feature>
<evidence type="ECO:0000259" key="4">
    <source>
        <dbReference type="PROSITE" id="PS50949"/>
    </source>
</evidence>
<proteinExistence type="predicted"/>
<sequence>MEPINRVNISESIVRQMIDLISKGVYPPGKKLPPERELMLQLNVGRSSVREAFQALAIMGLVDIRPGLGTFVREVTNDVAVPASIFAPLVRPEDAEDLLEARLLVEPSIAAMAARRHTEEEIEEIERLLERCRDASRSGEVVYPLAARFHVEIARATHNIVFTRFIETIAGLFAVRGALMERHEDYLDWEYSSHHAIFDAVRSRNPNEAHSQMEKHIREVTRIYVEREGS</sequence>
<dbReference type="EMBL" id="JAFGIX010000088">
    <property type="protein sequence ID" value="MBN1574785.1"/>
    <property type="molecule type" value="Genomic_DNA"/>
</dbReference>
<comment type="caution">
    <text evidence="5">The sequence shown here is derived from an EMBL/GenBank/DDBJ whole genome shotgun (WGS) entry which is preliminary data.</text>
</comment>
<organism evidence="5 6">
    <name type="scientific">Candidatus Zymogenus saltonus</name>
    <dbReference type="NCBI Taxonomy" id="2844893"/>
    <lineage>
        <taxon>Bacteria</taxon>
        <taxon>Deltaproteobacteria</taxon>
        <taxon>Candidatus Zymogenia</taxon>
        <taxon>Candidatus Zymogeniales</taxon>
        <taxon>Candidatus Zymogenaceae</taxon>
        <taxon>Candidatus Zymogenus</taxon>
    </lineage>
</organism>